<evidence type="ECO:0000313" key="2">
    <source>
        <dbReference type="EMBL" id="CAE8592469.1"/>
    </source>
</evidence>
<dbReference type="OrthoDB" id="448887at2759"/>
<feature type="region of interest" description="Disordered" evidence="1">
    <location>
        <begin position="334"/>
        <end position="357"/>
    </location>
</feature>
<reference evidence="2" key="1">
    <citation type="submission" date="2021-02" db="EMBL/GenBank/DDBJ databases">
        <authorList>
            <person name="Dougan E. K."/>
            <person name="Rhodes N."/>
            <person name="Thang M."/>
            <person name="Chan C."/>
        </authorList>
    </citation>
    <scope>NUCLEOTIDE SEQUENCE</scope>
</reference>
<dbReference type="GO" id="GO:0003723">
    <property type="term" value="F:RNA binding"/>
    <property type="evidence" value="ECO:0007669"/>
    <property type="project" value="InterPro"/>
</dbReference>
<dbReference type="SUPFAM" id="SSF55120">
    <property type="entry name" value="Pseudouridine synthase"/>
    <property type="match status" value="1"/>
</dbReference>
<dbReference type="InterPro" id="IPR020103">
    <property type="entry name" value="PsdUridine_synth_cat_dom_sf"/>
</dbReference>
<dbReference type="GO" id="GO:0001522">
    <property type="term" value="P:pseudouridine synthesis"/>
    <property type="evidence" value="ECO:0007669"/>
    <property type="project" value="InterPro"/>
</dbReference>
<gene>
    <name evidence="2" type="ORF">PGLA1383_LOCUS11121</name>
</gene>
<protein>
    <recommendedName>
        <fullName evidence="4">Pseudouridine synthase RsuA/RluA-like domain-containing protein</fullName>
    </recommendedName>
</protein>
<dbReference type="GO" id="GO:0009982">
    <property type="term" value="F:pseudouridine synthase activity"/>
    <property type="evidence" value="ECO:0007669"/>
    <property type="project" value="InterPro"/>
</dbReference>
<dbReference type="AlphaFoldDB" id="A0A813E123"/>
<comment type="caution">
    <text evidence="2">The sequence shown here is derived from an EMBL/GenBank/DDBJ whole genome shotgun (WGS) entry which is preliminary data.</text>
</comment>
<feature type="compositionally biased region" description="Basic and acidic residues" evidence="1">
    <location>
        <begin position="343"/>
        <end position="352"/>
    </location>
</feature>
<evidence type="ECO:0000313" key="3">
    <source>
        <dbReference type="Proteomes" id="UP000654075"/>
    </source>
</evidence>
<feature type="region of interest" description="Disordered" evidence="1">
    <location>
        <begin position="106"/>
        <end position="168"/>
    </location>
</feature>
<dbReference type="EMBL" id="CAJNNV010005699">
    <property type="protein sequence ID" value="CAE8592469.1"/>
    <property type="molecule type" value="Genomic_DNA"/>
</dbReference>
<sequence length="551" mass="61675">MAVAPSSVSHASIMAVSVLSTGGLRATERHVPRAQEASPLGAVLRPTTRAASARAMDGAFFETSSSLMMAVGVLAAATVRAARRGRGSRARPTAREGSRIAMAAVLRHRGSSRSDINIKPGTGRSNKDGFRTPGAVDTLQKPPKLPELDLPPDDAWADDDEWDNELTPMSFAGNLDAEEADEEEEDEEQEEEQDEWVVVVPPPRTLGLIGKQEEVDEVPTVMMKRPKFEIQRILPEDTLRRQWDERNDPWSWYLNDTPRFTDGSGSPLPDALMNGPNGADIKKRQANMIEDIEIELLKKVEDFEKKNKNPFNVFGEASPEDKELYSRVSVSHANERSRKHMEAKRNKPRIGDEVGTGKSSPNAFVEIRARWDGPNEQAVNCVVSDHLGISPEKASKLVDLGSVWAYDEWSSKSWYRFYKGQKVSADQVLRVFPNPERFPTCYVEDWKERVKKVDTDFIVVDKPPLLPCFAPVSNGKETLSQCVREALRIRKNWGGVVNHMEENMQPCYSIDDEVSGLVVLTRHDKSVEAFDDWLRAGKVTFEYVAICTKNI</sequence>
<feature type="non-terminal residue" evidence="2">
    <location>
        <position position="1"/>
    </location>
</feature>
<dbReference type="Gene3D" id="3.30.2350.10">
    <property type="entry name" value="Pseudouridine synthase"/>
    <property type="match status" value="1"/>
</dbReference>
<organism evidence="2 3">
    <name type="scientific">Polarella glacialis</name>
    <name type="common">Dinoflagellate</name>
    <dbReference type="NCBI Taxonomy" id="89957"/>
    <lineage>
        <taxon>Eukaryota</taxon>
        <taxon>Sar</taxon>
        <taxon>Alveolata</taxon>
        <taxon>Dinophyceae</taxon>
        <taxon>Suessiales</taxon>
        <taxon>Suessiaceae</taxon>
        <taxon>Polarella</taxon>
    </lineage>
</organism>
<accession>A0A813E123</accession>
<feature type="non-terminal residue" evidence="2">
    <location>
        <position position="551"/>
    </location>
</feature>
<proteinExistence type="predicted"/>
<keyword evidence="3" id="KW-1185">Reference proteome</keyword>
<name>A0A813E123_POLGL</name>
<evidence type="ECO:0008006" key="4">
    <source>
        <dbReference type="Google" id="ProtNLM"/>
    </source>
</evidence>
<dbReference type="Proteomes" id="UP000654075">
    <property type="component" value="Unassembled WGS sequence"/>
</dbReference>
<feature type="compositionally biased region" description="Acidic residues" evidence="1">
    <location>
        <begin position="150"/>
        <end position="164"/>
    </location>
</feature>
<evidence type="ECO:0000256" key="1">
    <source>
        <dbReference type="SAM" id="MobiDB-lite"/>
    </source>
</evidence>